<feature type="non-terminal residue" evidence="3">
    <location>
        <position position="602"/>
    </location>
</feature>
<keyword evidence="2" id="KW-1185">Reference proteome</keyword>
<dbReference type="RefSeq" id="XP_025033072.1">
    <property type="nucleotide sequence ID" value="XM_025177304.1"/>
</dbReference>
<feature type="region of interest" description="Disordered" evidence="1">
    <location>
        <begin position="580"/>
        <end position="602"/>
    </location>
</feature>
<organism evidence="2 3">
    <name type="scientific">Python bivittatus</name>
    <name type="common">Burmese python</name>
    <name type="synonym">Python molurus bivittatus</name>
    <dbReference type="NCBI Taxonomy" id="176946"/>
    <lineage>
        <taxon>Eukaryota</taxon>
        <taxon>Metazoa</taxon>
        <taxon>Chordata</taxon>
        <taxon>Craniata</taxon>
        <taxon>Vertebrata</taxon>
        <taxon>Euteleostomi</taxon>
        <taxon>Lepidosauria</taxon>
        <taxon>Squamata</taxon>
        <taxon>Bifurcata</taxon>
        <taxon>Unidentata</taxon>
        <taxon>Episquamata</taxon>
        <taxon>Toxicofera</taxon>
        <taxon>Serpentes</taxon>
        <taxon>Henophidia</taxon>
        <taxon>Pythonidae</taxon>
        <taxon>Python</taxon>
    </lineage>
</organism>
<evidence type="ECO:0000313" key="3">
    <source>
        <dbReference type="RefSeq" id="XP_025033072.1"/>
    </source>
</evidence>
<dbReference type="OrthoDB" id="10016565at2759"/>
<dbReference type="GeneID" id="112543122"/>
<dbReference type="Gene3D" id="1.20.58.60">
    <property type="match status" value="2"/>
</dbReference>
<feature type="region of interest" description="Disordered" evidence="1">
    <location>
        <begin position="1"/>
        <end position="45"/>
    </location>
</feature>
<dbReference type="Proteomes" id="UP000695026">
    <property type="component" value="Unplaced"/>
</dbReference>
<sequence length="602" mass="65674">MGNSVSRPSCLGEKSPRSEDFRKAPGEATRNNEEDRAAPLEKAIHSPRVIENGWNMALEGAGKSSPLPKQNNMDAKLQNRPPLKAPPEGTVATWTPLKSLGSSWGWRPRTTREVTEVTEVTETVVTEIVEVTEYPGGDQPQEALVARTVKVLADFTGALPEAAAFPGDVQSTGLTQEMVGKLLAWVSDVEDLVAHQKPPSGEARVVKAQLQEQKLLLRLLEERTSHVERLGPGSQTPPAELVSAAEGQEQPGGLASLQEKWAILVREAKARHSSLQQILPAADIFQESVDSFQDWLSFTEKKLTQLWRAHGSLALTQEAHRQIQDLCKEVQSKPAELEQALGHGQYLLKMVPGGEAHLVQGKMDSLQMRLLLVGQRSSDTLQRLEQALEVSSHLDPAQEGLALWLEHMEKEQSVPGEGPCPLAPADRDKLEQGLRSELAAVSQLSSRLEELSQVHLNIQATCLALAEQKRLSAESLRHQGVVEKLVGIAGPLLSFCPADIHKRFQVRETKEGRGRQVPRAVALSNLQSILSASSLKLFPDNGQGRSQASPKGLHHAWPPAGNESSDLIRQMRSEFRCAKPRAPLTQEGPGNPGQGRRAALCG</sequence>
<protein>
    <submittedName>
        <fullName evidence="3">Dystonin-like</fullName>
    </submittedName>
</protein>
<accession>A0A9F5J5G5</accession>
<feature type="compositionally biased region" description="Basic and acidic residues" evidence="1">
    <location>
        <begin position="14"/>
        <end position="44"/>
    </location>
</feature>
<dbReference type="OMA" id="NANKINH"/>
<dbReference type="KEGG" id="pbi:112543122"/>
<dbReference type="AlphaFoldDB" id="A0A9F5J5G5"/>
<feature type="region of interest" description="Disordered" evidence="1">
    <location>
        <begin position="540"/>
        <end position="564"/>
    </location>
</feature>
<gene>
    <name evidence="3" type="primary">LOC112543122</name>
</gene>
<evidence type="ECO:0000256" key="1">
    <source>
        <dbReference type="SAM" id="MobiDB-lite"/>
    </source>
</evidence>
<name>A0A9F5J5G5_PYTBI</name>
<dbReference type="SUPFAM" id="SSF46966">
    <property type="entry name" value="Spectrin repeat"/>
    <property type="match status" value="2"/>
</dbReference>
<evidence type="ECO:0000313" key="2">
    <source>
        <dbReference type="Proteomes" id="UP000695026"/>
    </source>
</evidence>
<proteinExistence type="predicted"/>
<reference evidence="3" key="1">
    <citation type="submission" date="2025-08" db="UniProtKB">
        <authorList>
            <consortium name="RefSeq"/>
        </authorList>
    </citation>
    <scope>IDENTIFICATION</scope>
    <source>
        <tissue evidence="3">Liver</tissue>
    </source>
</reference>